<dbReference type="RefSeq" id="WP_278248773.1">
    <property type="nucleotide sequence ID" value="NZ_CP006905.1"/>
</dbReference>
<reference evidence="1 2" key="1">
    <citation type="journal article" date="2015" name="Infect. Genet. Evol.">
        <title>Genomic sequences of six botulinum neurotoxin-producing strains representing three clostridial species illustrate the mobility and diversity of botulinum neurotoxin genes.</title>
        <authorList>
            <person name="Smith T.J."/>
            <person name="Hill K.K."/>
            <person name="Xie G."/>
            <person name="Foley B.T."/>
            <person name="Williamson C.H."/>
            <person name="Foster J.T."/>
            <person name="Johnson S.L."/>
            <person name="Chertkov O."/>
            <person name="Teshima H."/>
            <person name="Gibbons H.S."/>
            <person name="Johnsky L.A."/>
            <person name="Karavis M.A."/>
            <person name="Smith L.A."/>
        </authorList>
    </citation>
    <scope>NUCLEOTIDE SEQUENCE [LARGE SCALE GENOMIC DNA]</scope>
    <source>
        <strain evidence="1">Sullivan</strain>
    </source>
</reference>
<dbReference type="HOGENOM" id="CLU_3231608_0_0_9"/>
<accession>A0A0A7FTM3</accession>
<evidence type="ECO:0000313" key="2">
    <source>
        <dbReference type="Proteomes" id="UP000030635"/>
    </source>
</evidence>
<dbReference type="Proteomes" id="UP000030635">
    <property type="component" value="Chromosome"/>
</dbReference>
<protein>
    <submittedName>
        <fullName evidence="1">Uncharacterized protein</fullName>
    </submittedName>
</protein>
<name>A0A0A7FTM3_9CLOT</name>
<dbReference type="KEGG" id="cbv:U729_472"/>
<dbReference type="AlphaFoldDB" id="A0A0A7FTM3"/>
<keyword evidence="2" id="KW-1185">Reference proteome</keyword>
<proteinExistence type="predicted"/>
<sequence>MLKLKVINKEYDDFVYVKTKPLIIDLIRDCISKKNDNKKKEDK</sequence>
<organism evidence="1 2">
    <name type="scientific">Clostridium baratii str. Sullivan</name>
    <dbReference type="NCBI Taxonomy" id="1415775"/>
    <lineage>
        <taxon>Bacteria</taxon>
        <taxon>Bacillati</taxon>
        <taxon>Bacillota</taxon>
        <taxon>Clostridia</taxon>
        <taxon>Eubacteriales</taxon>
        <taxon>Clostridiaceae</taxon>
        <taxon>Clostridium</taxon>
    </lineage>
</organism>
<dbReference type="STRING" id="1561.NPD11_2521"/>
<dbReference type="EMBL" id="CP006905">
    <property type="protein sequence ID" value="AIY82984.1"/>
    <property type="molecule type" value="Genomic_DNA"/>
</dbReference>
<gene>
    <name evidence="1" type="ORF">U729_472</name>
</gene>
<evidence type="ECO:0000313" key="1">
    <source>
        <dbReference type="EMBL" id="AIY82984.1"/>
    </source>
</evidence>